<dbReference type="InterPro" id="IPR015797">
    <property type="entry name" value="NUDIX_hydrolase-like_dom_sf"/>
</dbReference>
<dbReference type="SUPFAM" id="SSF55811">
    <property type="entry name" value="Nudix"/>
    <property type="match status" value="1"/>
</dbReference>
<evidence type="ECO:0000259" key="3">
    <source>
        <dbReference type="PROSITE" id="PS51462"/>
    </source>
</evidence>
<dbReference type="RefSeq" id="WP_115831776.1">
    <property type="nucleotide sequence ID" value="NZ_QNUL01000011.1"/>
</dbReference>
<dbReference type="PANTHER" id="PTHR43046">
    <property type="entry name" value="GDP-MANNOSE MANNOSYL HYDROLASE"/>
    <property type="match status" value="1"/>
</dbReference>
<dbReference type="EMBL" id="QNUL01000011">
    <property type="protein sequence ID" value="REA60461.1"/>
    <property type="molecule type" value="Genomic_DNA"/>
</dbReference>
<evidence type="ECO:0000256" key="1">
    <source>
        <dbReference type="ARBA" id="ARBA00001946"/>
    </source>
</evidence>
<evidence type="ECO:0000313" key="4">
    <source>
        <dbReference type="EMBL" id="REA60461.1"/>
    </source>
</evidence>
<feature type="domain" description="Nudix hydrolase" evidence="3">
    <location>
        <begin position="1"/>
        <end position="129"/>
    </location>
</feature>
<proteinExistence type="predicted"/>
<comment type="cofactor">
    <cofactor evidence="1">
        <name>Mg(2+)</name>
        <dbReference type="ChEBI" id="CHEBI:18420"/>
    </cofactor>
</comment>
<protein>
    <submittedName>
        <fullName evidence="4">NUDIX hydrolase</fullName>
    </submittedName>
</protein>
<dbReference type="PROSITE" id="PS51462">
    <property type="entry name" value="NUDIX"/>
    <property type="match status" value="1"/>
</dbReference>
<dbReference type="GO" id="GO:0016787">
    <property type="term" value="F:hydrolase activity"/>
    <property type="evidence" value="ECO:0007669"/>
    <property type="project" value="UniProtKB-KW"/>
</dbReference>
<gene>
    <name evidence="4" type="ORF">DSL64_15230</name>
</gene>
<dbReference type="Gene3D" id="3.90.79.10">
    <property type="entry name" value="Nucleoside Triphosphate Pyrophosphohydrolase"/>
    <property type="match status" value="1"/>
</dbReference>
<comment type="caution">
    <text evidence="4">The sequence shown here is derived from an EMBL/GenBank/DDBJ whole genome shotgun (WGS) entry which is preliminary data.</text>
</comment>
<dbReference type="OrthoDB" id="65827at2"/>
<reference evidence="4 5" key="1">
    <citation type="submission" date="2018-07" db="EMBL/GenBank/DDBJ databases">
        <title>Dyadobacter roseus sp. nov., isolated from rose rhizosphere soil.</title>
        <authorList>
            <person name="Chen L."/>
        </authorList>
    </citation>
    <scope>NUCLEOTIDE SEQUENCE [LARGE SCALE GENOMIC DNA]</scope>
    <source>
        <strain evidence="4 5">RS19</strain>
    </source>
</reference>
<accession>A0A3D8YA37</accession>
<sequence>MKVRPSAMILNGESILTLRYNYGNINVFALPGGNPDPGENLTDALVRELSEELKITTKTGKMVFCGEVIWDEIKKETLHIIFESEITAGTPELNGAETTALEMVWLPFSELNHTILYPNVGKYLLSYIQGKPEPAHVGVIDQPYIQ</sequence>
<organism evidence="4 5">
    <name type="scientific">Dyadobacter luteus</name>
    <dbReference type="NCBI Taxonomy" id="2259619"/>
    <lineage>
        <taxon>Bacteria</taxon>
        <taxon>Pseudomonadati</taxon>
        <taxon>Bacteroidota</taxon>
        <taxon>Cytophagia</taxon>
        <taxon>Cytophagales</taxon>
        <taxon>Spirosomataceae</taxon>
        <taxon>Dyadobacter</taxon>
    </lineage>
</organism>
<evidence type="ECO:0000256" key="2">
    <source>
        <dbReference type="ARBA" id="ARBA00022801"/>
    </source>
</evidence>
<keyword evidence="2 4" id="KW-0378">Hydrolase</keyword>
<evidence type="ECO:0000313" key="5">
    <source>
        <dbReference type="Proteomes" id="UP000256373"/>
    </source>
</evidence>
<name>A0A3D8YA37_9BACT</name>
<dbReference type="AlphaFoldDB" id="A0A3D8YA37"/>
<keyword evidence="5" id="KW-1185">Reference proteome</keyword>
<dbReference type="Proteomes" id="UP000256373">
    <property type="component" value="Unassembled WGS sequence"/>
</dbReference>
<dbReference type="InterPro" id="IPR000086">
    <property type="entry name" value="NUDIX_hydrolase_dom"/>
</dbReference>
<dbReference type="PANTHER" id="PTHR43046:SF14">
    <property type="entry name" value="MUTT_NUDIX FAMILY PROTEIN"/>
    <property type="match status" value="1"/>
</dbReference>
<dbReference type="Pfam" id="PF00293">
    <property type="entry name" value="NUDIX"/>
    <property type="match status" value="1"/>
</dbReference>